<evidence type="ECO:0008006" key="5">
    <source>
        <dbReference type="Google" id="ProtNLM"/>
    </source>
</evidence>
<feature type="transmembrane region" description="Helical" evidence="1">
    <location>
        <begin position="90"/>
        <end position="114"/>
    </location>
</feature>
<name>A0A0R0EVH2_SOYBN</name>
<feature type="transmembrane region" description="Helical" evidence="1">
    <location>
        <begin position="126"/>
        <end position="150"/>
    </location>
</feature>
<dbReference type="PaxDb" id="3847-GLYMA19G32025.1"/>
<keyword evidence="1" id="KW-0812">Transmembrane</keyword>
<organism evidence="2">
    <name type="scientific">Glycine max</name>
    <name type="common">Soybean</name>
    <name type="synonym">Glycine hispida</name>
    <dbReference type="NCBI Taxonomy" id="3847"/>
    <lineage>
        <taxon>Eukaryota</taxon>
        <taxon>Viridiplantae</taxon>
        <taxon>Streptophyta</taxon>
        <taxon>Embryophyta</taxon>
        <taxon>Tracheophyta</taxon>
        <taxon>Spermatophyta</taxon>
        <taxon>Magnoliopsida</taxon>
        <taxon>eudicotyledons</taxon>
        <taxon>Gunneridae</taxon>
        <taxon>Pentapetalae</taxon>
        <taxon>rosids</taxon>
        <taxon>fabids</taxon>
        <taxon>Fabales</taxon>
        <taxon>Fabaceae</taxon>
        <taxon>Papilionoideae</taxon>
        <taxon>50 kb inversion clade</taxon>
        <taxon>NPAAA clade</taxon>
        <taxon>indigoferoid/millettioid clade</taxon>
        <taxon>Phaseoleae</taxon>
        <taxon>Glycine</taxon>
        <taxon>Glycine subgen. Soja</taxon>
    </lineage>
</organism>
<feature type="transmembrane region" description="Helical" evidence="1">
    <location>
        <begin position="240"/>
        <end position="260"/>
    </location>
</feature>
<protein>
    <recommendedName>
        <fullName evidence="5">Transmembrane protein</fullName>
    </recommendedName>
</protein>
<evidence type="ECO:0000313" key="4">
    <source>
        <dbReference type="Proteomes" id="UP000008827"/>
    </source>
</evidence>
<dbReference type="Gramene" id="KRG95250">
    <property type="protein sequence ID" value="KRG95250"/>
    <property type="gene ID" value="GLYMA_19G138900"/>
</dbReference>
<evidence type="ECO:0000256" key="1">
    <source>
        <dbReference type="SAM" id="Phobius"/>
    </source>
</evidence>
<accession>A0A0R0EVH2</accession>
<keyword evidence="4" id="KW-1185">Reference proteome</keyword>
<dbReference type="OMA" id="FMETELY"/>
<dbReference type="OrthoDB" id="1416326at2759"/>
<evidence type="ECO:0000313" key="3">
    <source>
        <dbReference type="EnsemblPlants" id="KRG95250"/>
    </source>
</evidence>
<sequence length="291" mass="33256">MSSSSLQLNSTINIPPDTGNTFQSHITASSVSSNSHTIPMPQNHNLNQTLITFRQVLQYYWRAIINHNIAFPSPPQIWLAQNVYPQMTPMRIICFIVSLISFMLACCFFMETELYKTYVSSDGHNYALFLVFSVAVVHFLFVIFLLFFSFFTSAYEKFKNHFFLKSLGEFVVMRIMSLLISGIEQKHHQDGSSEVAAWLTCAFLTIDSLCIIILLKPGHHYSLLDATLTLTLHLGLEGEGIYAFTADAFVFVIMVIKNFLWHHIGHMHGRDNEQLQLVWFDSHQTDNLSSV</sequence>
<dbReference type="EnsemblPlants" id="KRG95250">
    <property type="protein sequence ID" value="KRG95250"/>
    <property type="gene ID" value="GLYMA_19G138900"/>
</dbReference>
<feature type="transmembrane region" description="Helical" evidence="1">
    <location>
        <begin position="195"/>
        <end position="215"/>
    </location>
</feature>
<gene>
    <name evidence="2" type="ORF">GLYMA_19G138900</name>
</gene>
<evidence type="ECO:0000313" key="2">
    <source>
        <dbReference type="EMBL" id="KRG95250.1"/>
    </source>
</evidence>
<dbReference type="AlphaFoldDB" id="A0A0R0EVH2"/>
<keyword evidence="1" id="KW-1133">Transmembrane helix</keyword>
<reference evidence="3" key="2">
    <citation type="submission" date="2018-02" db="UniProtKB">
        <authorList>
            <consortium name="EnsemblPlants"/>
        </authorList>
    </citation>
    <scope>IDENTIFICATION</scope>
    <source>
        <strain evidence="3">Williams 82</strain>
    </source>
</reference>
<reference evidence="2" key="3">
    <citation type="submission" date="2018-07" db="EMBL/GenBank/DDBJ databases">
        <title>WGS assembly of Glycine max.</title>
        <authorList>
            <person name="Schmutz J."/>
            <person name="Cannon S."/>
            <person name="Schlueter J."/>
            <person name="Ma J."/>
            <person name="Mitros T."/>
            <person name="Nelson W."/>
            <person name="Hyten D."/>
            <person name="Song Q."/>
            <person name="Thelen J."/>
            <person name="Cheng J."/>
            <person name="Xu D."/>
            <person name="Hellsten U."/>
            <person name="May G."/>
            <person name="Yu Y."/>
            <person name="Sakurai T."/>
            <person name="Umezawa T."/>
            <person name="Bhattacharyya M."/>
            <person name="Sandhu D."/>
            <person name="Valliyodan B."/>
            <person name="Lindquist E."/>
            <person name="Peto M."/>
            <person name="Grant D."/>
            <person name="Shu S."/>
            <person name="Goodstein D."/>
            <person name="Barry K."/>
            <person name="Futrell-Griggs M."/>
            <person name="Abernathy B."/>
            <person name="Du J."/>
            <person name="Tian Z."/>
            <person name="Zhu L."/>
            <person name="Gill N."/>
            <person name="Joshi T."/>
            <person name="Libault M."/>
            <person name="Sethuraman A."/>
            <person name="Zhang X."/>
            <person name="Shinozaki K."/>
            <person name="Nguyen H."/>
            <person name="Wing R."/>
            <person name="Cregan P."/>
            <person name="Specht J."/>
            <person name="Grimwood J."/>
            <person name="Rokhsar D."/>
            <person name="Stacey G."/>
            <person name="Shoemaker R."/>
            <person name="Jackson S."/>
        </authorList>
    </citation>
    <scope>NUCLEOTIDE SEQUENCE</scope>
    <source>
        <tissue evidence="2">Callus</tissue>
    </source>
</reference>
<reference evidence="2 3" key="1">
    <citation type="journal article" date="2010" name="Nature">
        <title>Genome sequence of the palaeopolyploid soybean.</title>
        <authorList>
            <person name="Schmutz J."/>
            <person name="Cannon S.B."/>
            <person name="Schlueter J."/>
            <person name="Ma J."/>
            <person name="Mitros T."/>
            <person name="Nelson W."/>
            <person name="Hyten D.L."/>
            <person name="Song Q."/>
            <person name="Thelen J.J."/>
            <person name="Cheng J."/>
            <person name="Xu D."/>
            <person name="Hellsten U."/>
            <person name="May G.D."/>
            <person name="Yu Y."/>
            <person name="Sakurai T."/>
            <person name="Umezawa T."/>
            <person name="Bhattacharyya M.K."/>
            <person name="Sandhu D."/>
            <person name="Valliyodan B."/>
            <person name="Lindquist E."/>
            <person name="Peto M."/>
            <person name="Grant D."/>
            <person name="Shu S."/>
            <person name="Goodstein D."/>
            <person name="Barry K."/>
            <person name="Futrell-Griggs M."/>
            <person name="Abernathy B."/>
            <person name="Du J."/>
            <person name="Tian Z."/>
            <person name="Zhu L."/>
            <person name="Gill N."/>
            <person name="Joshi T."/>
            <person name="Libault M."/>
            <person name="Sethuraman A."/>
            <person name="Zhang X.-C."/>
            <person name="Shinozaki K."/>
            <person name="Nguyen H.T."/>
            <person name="Wing R.A."/>
            <person name="Cregan P."/>
            <person name="Specht J."/>
            <person name="Grimwood J."/>
            <person name="Rokhsar D."/>
            <person name="Stacey G."/>
            <person name="Shoemaker R.C."/>
            <person name="Jackson S.A."/>
        </authorList>
    </citation>
    <scope>NUCLEOTIDE SEQUENCE [LARGE SCALE GENOMIC DNA]</scope>
    <source>
        <strain evidence="3">cv. Williams 82</strain>
        <tissue evidence="2">Callus</tissue>
    </source>
</reference>
<dbReference type="EMBL" id="CM000852">
    <property type="protein sequence ID" value="KRG95250.1"/>
    <property type="molecule type" value="Genomic_DNA"/>
</dbReference>
<dbReference type="Proteomes" id="UP000008827">
    <property type="component" value="Chromosome 19"/>
</dbReference>
<keyword evidence="1" id="KW-0472">Membrane</keyword>
<proteinExistence type="predicted"/>
<dbReference type="InParanoid" id="A0A0R0EVH2"/>